<name>A0A081NBQ4_9GAMM</name>
<keyword evidence="1" id="KW-0472">Membrane</keyword>
<comment type="caution">
    <text evidence="2">The sequence shown here is derived from an EMBL/GenBank/DDBJ whole genome shotgun (WGS) entry which is preliminary data.</text>
</comment>
<reference evidence="2 3" key="1">
    <citation type="submission" date="2014-06" db="EMBL/GenBank/DDBJ databases">
        <title>Whole Genome Sequences of Three Symbiotic Endozoicomonas Bacteria.</title>
        <authorList>
            <person name="Neave M.J."/>
            <person name="Apprill A."/>
            <person name="Voolstra C.R."/>
        </authorList>
    </citation>
    <scope>NUCLEOTIDE SEQUENCE [LARGE SCALE GENOMIC DNA]</scope>
    <source>
        <strain evidence="2 3">LMG 24815</strain>
    </source>
</reference>
<dbReference type="AlphaFoldDB" id="A0A081NBQ4"/>
<gene>
    <name evidence="2" type="ORF">GZ77_05015</name>
</gene>
<accession>A0A081NBQ4</accession>
<proteinExistence type="predicted"/>
<protein>
    <submittedName>
        <fullName evidence="2">Uncharacterized protein</fullName>
    </submittedName>
</protein>
<dbReference type="EMBL" id="JOKG01000001">
    <property type="protein sequence ID" value="KEQ15877.1"/>
    <property type="molecule type" value="Genomic_DNA"/>
</dbReference>
<keyword evidence="1" id="KW-0812">Transmembrane</keyword>
<organism evidence="2 3">
    <name type="scientific">Endozoicomonas montiporae</name>
    <dbReference type="NCBI Taxonomy" id="1027273"/>
    <lineage>
        <taxon>Bacteria</taxon>
        <taxon>Pseudomonadati</taxon>
        <taxon>Pseudomonadota</taxon>
        <taxon>Gammaproteobacteria</taxon>
        <taxon>Oceanospirillales</taxon>
        <taxon>Endozoicomonadaceae</taxon>
        <taxon>Endozoicomonas</taxon>
    </lineage>
</organism>
<feature type="transmembrane region" description="Helical" evidence="1">
    <location>
        <begin position="12"/>
        <end position="30"/>
    </location>
</feature>
<dbReference type="Proteomes" id="UP000028006">
    <property type="component" value="Unassembled WGS sequence"/>
</dbReference>
<evidence type="ECO:0000256" key="1">
    <source>
        <dbReference type="SAM" id="Phobius"/>
    </source>
</evidence>
<evidence type="ECO:0000313" key="2">
    <source>
        <dbReference type="EMBL" id="KEQ15877.1"/>
    </source>
</evidence>
<sequence>MVKFKSKKYIQVAGLIYVSFFIQIILNRLINVLFDKTLIPAIRRTSTNTRTMPMASLCFCKNLTEKVGTTD</sequence>
<keyword evidence="1" id="KW-1133">Transmembrane helix</keyword>
<keyword evidence="3" id="KW-1185">Reference proteome</keyword>
<evidence type="ECO:0000313" key="3">
    <source>
        <dbReference type="Proteomes" id="UP000028006"/>
    </source>
</evidence>